<comment type="caution">
    <text evidence="2">The sequence shown here is derived from an EMBL/GenBank/DDBJ whole genome shotgun (WGS) entry which is preliminary data.</text>
</comment>
<dbReference type="Proteomes" id="UP000823388">
    <property type="component" value="Chromosome 5K"/>
</dbReference>
<dbReference type="EMBL" id="CM029045">
    <property type="protein sequence ID" value="KAG2599712.1"/>
    <property type="molecule type" value="Genomic_DNA"/>
</dbReference>
<evidence type="ECO:0000313" key="3">
    <source>
        <dbReference type="Proteomes" id="UP000823388"/>
    </source>
</evidence>
<gene>
    <name evidence="2" type="ORF">PVAP13_5KG435907</name>
</gene>
<name>A0A8T0SJS9_PANVG</name>
<reference evidence="2 3" key="1">
    <citation type="submission" date="2020-05" db="EMBL/GenBank/DDBJ databases">
        <title>WGS assembly of Panicum virgatum.</title>
        <authorList>
            <person name="Lovell J.T."/>
            <person name="Jenkins J."/>
            <person name="Shu S."/>
            <person name="Juenger T.E."/>
            <person name="Schmutz J."/>
        </authorList>
    </citation>
    <scope>NUCLEOTIDE SEQUENCE [LARGE SCALE GENOMIC DNA]</scope>
    <source>
        <strain evidence="3">cv. AP13</strain>
    </source>
</reference>
<protein>
    <submittedName>
        <fullName evidence="2">Uncharacterized protein</fullName>
    </submittedName>
</protein>
<sequence>MTYLQPAVRLHVRTACSIFHPFPSNPRRNIVDNHPTEISSRSLSLFSPSPFFPALSKSLLRLGSPNRRPLPLSAAGLCRCRGQGRTAHRSSAPARRLGAQPLSSSAGVRVGPRGAPPLPETGPPPRHPRRRSICLVRALPPPSRSLSPFFSLPLTLSLSRASAVAEGATVVLHHGGQGAPLWRGCRRS</sequence>
<accession>A0A8T0SJS9</accession>
<dbReference type="AlphaFoldDB" id="A0A8T0SJS9"/>
<evidence type="ECO:0000313" key="2">
    <source>
        <dbReference type="EMBL" id="KAG2599712.1"/>
    </source>
</evidence>
<evidence type="ECO:0000256" key="1">
    <source>
        <dbReference type="SAM" id="MobiDB-lite"/>
    </source>
</evidence>
<feature type="region of interest" description="Disordered" evidence="1">
    <location>
        <begin position="85"/>
        <end position="130"/>
    </location>
</feature>
<proteinExistence type="predicted"/>
<keyword evidence="3" id="KW-1185">Reference proteome</keyword>
<feature type="compositionally biased region" description="Pro residues" evidence="1">
    <location>
        <begin position="114"/>
        <end position="125"/>
    </location>
</feature>
<organism evidence="2 3">
    <name type="scientific">Panicum virgatum</name>
    <name type="common">Blackwell switchgrass</name>
    <dbReference type="NCBI Taxonomy" id="38727"/>
    <lineage>
        <taxon>Eukaryota</taxon>
        <taxon>Viridiplantae</taxon>
        <taxon>Streptophyta</taxon>
        <taxon>Embryophyta</taxon>
        <taxon>Tracheophyta</taxon>
        <taxon>Spermatophyta</taxon>
        <taxon>Magnoliopsida</taxon>
        <taxon>Liliopsida</taxon>
        <taxon>Poales</taxon>
        <taxon>Poaceae</taxon>
        <taxon>PACMAD clade</taxon>
        <taxon>Panicoideae</taxon>
        <taxon>Panicodae</taxon>
        <taxon>Paniceae</taxon>
        <taxon>Panicinae</taxon>
        <taxon>Panicum</taxon>
        <taxon>Panicum sect. Hiantes</taxon>
    </lineage>
</organism>